<dbReference type="NCBIfam" id="TIGR03086">
    <property type="entry name" value="TIGR03086 family metal-binding protein"/>
    <property type="match status" value="1"/>
</dbReference>
<dbReference type="InterPro" id="IPR017517">
    <property type="entry name" value="Maleyloyr_isom"/>
</dbReference>
<evidence type="ECO:0000259" key="1">
    <source>
        <dbReference type="Pfam" id="PF11716"/>
    </source>
</evidence>
<protein>
    <submittedName>
        <fullName evidence="2">Uncharacterized protein (TIGR03086 family)</fullName>
    </submittedName>
</protein>
<sequence length="196" mass="21053">MKLHPLMASAAKSAADVARGVRPEQLELPTPCTDYDVRALVNHLVVWTGYVSEHSARKAPLTDPTVLDPDRDFTGGDWAHDYAAQLDRAVAAWGEPGAGEGMTTMGGHEPQMPAEVIAELLFGELVLHGWDLAQATGQRLNVTDEVAEAAYAGVTRWDGQAREMKLFGDPVEVPSTASRLDQALGLSGRDPGWQAP</sequence>
<keyword evidence="3" id="KW-1185">Reference proteome</keyword>
<proteinExistence type="predicted"/>
<dbReference type="AlphaFoldDB" id="A0A927REN8"/>
<evidence type="ECO:0000313" key="2">
    <source>
        <dbReference type="EMBL" id="MBE1612394.1"/>
    </source>
</evidence>
<dbReference type="SUPFAM" id="SSF109854">
    <property type="entry name" value="DinB/YfiT-like putative metalloenzymes"/>
    <property type="match status" value="1"/>
</dbReference>
<accession>A0A927REN8</accession>
<name>A0A927REN8_9ACTN</name>
<evidence type="ECO:0000313" key="3">
    <source>
        <dbReference type="Proteomes" id="UP000638648"/>
    </source>
</evidence>
<dbReference type="Pfam" id="PF11716">
    <property type="entry name" value="MDMPI_N"/>
    <property type="match status" value="1"/>
</dbReference>
<dbReference type="NCBIfam" id="TIGR03083">
    <property type="entry name" value="maleylpyruvate isomerase family mycothiol-dependent enzyme"/>
    <property type="match status" value="1"/>
</dbReference>
<dbReference type="EMBL" id="JADBEM010000001">
    <property type="protein sequence ID" value="MBE1612394.1"/>
    <property type="molecule type" value="Genomic_DNA"/>
</dbReference>
<dbReference type="Proteomes" id="UP000638648">
    <property type="component" value="Unassembled WGS sequence"/>
</dbReference>
<comment type="caution">
    <text evidence="2">The sequence shown here is derived from an EMBL/GenBank/DDBJ whole genome shotgun (WGS) entry which is preliminary data.</text>
</comment>
<reference evidence="2" key="1">
    <citation type="submission" date="2020-10" db="EMBL/GenBank/DDBJ databases">
        <title>Sequencing the genomes of 1000 actinobacteria strains.</title>
        <authorList>
            <person name="Klenk H.-P."/>
        </authorList>
    </citation>
    <scope>NUCLEOTIDE SEQUENCE</scope>
    <source>
        <strain evidence="2">DSM 45354</strain>
    </source>
</reference>
<feature type="domain" description="Mycothiol-dependent maleylpyruvate isomerase metal-binding" evidence="1">
    <location>
        <begin position="10"/>
        <end position="133"/>
    </location>
</feature>
<dbReference type="InterPro" id="IPR017520">
    <property type="entry name" value="CHP03086"/>
</dbReference>
<dbReference type="InterPro" id="IPR024344">
    <property type="entry name" value="MDMPI_metal-binding"/>
</dbReference>
<dbReference type="Gene3D" id="1.20.120.450">
    <property type="entry name" value="dinb family like domain"/>
    <property type="match status" value="1"/>
</dbReference>
<gene>
    <name evidence="2" type="ORF">HEB94_009242</name>
</gene>
<dbReference type="RefSeq" id="WP_192755454.1">
    <property type="nucleotide sequence ID" value="NZ_BAABJL010000194.1"/>
</dbReference>
<dbReference type="GO" id="GO:0046872">
    <property type="term" value="F:metal ion binding"/>
    <property type="evidence" value="ECO:0007669"/>
    <property type="project" value="InterPro"/>
</dbReference>
<organism evidence="2 3">
    <name type="scientific">Actinopolymorpha pittospori</name>
    <dbReference type="NCBI Taxonomy" id="648752"/>
    <lineage>
        <taxon>Bacteria</taxon>
        <taxon>Bacillati</taxon>
        <taxon>Actinomycetota</taxon>
        <taxon>Actinomycetes</taxon>
        <taxon>Propionibacteriales</taxon>
        <taxon>Actinopolymorphaceae</taxon>
        <taxon>Actinopolymorpha</taxon>
    </lineage>
</organism>
<dbReference type="InterPro" id="IPR034660">
    <property type="entry name" value="DinB/YfiT-like"/>
</dbReference>